<feature type="transmembrane region" description="Helical" evidence="15">
    <location>
        <begin position="12"/>
        <end position="33"/>
    </location>
</feature>
<keyword evidence="14" id="KW-0813">Transport</keyword>
<keyword evidence="12" id="KW-0131">Cell cycle</keyword>
<dbReference type="PRINTS" id="PR00326">
    <property type="entry name" value="GTP1OBG"/>
</dbReference>
<evidence type="ECO:0000256" key="4">
    <source>
        <dbReference type="ARBA" id="ARBA00022618"/>
    </source>
</evidence>
<reference evidence="17 18" key="1">
    <citation type="submission" date="2020-02" db="EMBL/GenBank/DDBJ databases">
        <title>Draft genome sequence of Haematococcus lacustris strain NIES-144.</title>
        <authorList>
            <person name="Morimoto D."/>
            <person name="Nakagawa S."/>
            <person name="Yoshida T."/>
            <person name="Sawayama S."/>
        </authorList>
    </citation>
    <scope>NUCLEOTIDE SEQUENCE [LARGE SCALE GENOMIC DNA]</scope>
    <source>
        <strain evidence="17 18">NIES-144</strain>
    </source>
</reference>
<evidence type="ECO:0000256" key="12">
    <source>
        <dbReference type="ARBA" id="ARBA00023306"/>
    </source>
</evidence>
<dbReference type="PANTHER" id="PTHR11649">
    <property type="entry name" value="MSS1/TRME-RELATED GTP-BINDING PROTEIN"/>
    <property type="match status" value="1"/>
</dbReference>
<comment type="subcellular location">
    <subcellularLocation>
        <location evidence="2">Membrane</location>
        <topology evidence="2">Multi-pass membrane protein</topology>
    </subcellularLocation>
</comment>
<evidence type="ECO:0000256" key="14">
    <source>
        <dbReference type="RuleBase" id="RU000488"/>
    </source>
</evidence>
<evidence type="ECO:0000256" key="3">
    <source>
        <dbReference type="ARBA" id="ARBA00009638"/>
    </source>
</evidence>
<dbReference type="InterPro" id="IPR019987">
    <property type="entry name" value="GTP-bd_ribosome_bio_YsxC"/>
</dbReference>
<evidence type="ECO:0000256" key="10">
    <source>
        <dbReference type="ARBA" id="ARBA00023136"/>
    </source>
</evidence>
<evidence type="ECO:0000256" key="15">
    <source>
        <dbReference type="SAM" id="Phobius"/>
    </source>
</evidence>
<keyword evidence="15" id="KW-1133">Transmembrane helix</keyword>
<evidence type="ECO:0000256" key="1">
    <source>
        <dbReference type="ARBA" id="ARBA00001946"/>
    </source>
</evidence>
<dbReference type="AlphaFoldDB" id="A0A699Y9R3"/>
<keyword evidence="5 13" id="KW-0812">Transmembrane</keyword>
<keyword evidence="6" id="KW-0479">Metal-binding</keyword>
<evidence type="ECO:0000256" key="13">
    <source>
        <dbReference type="PROSITE-ProRule" id="PRU00282"/>
    </source>
</evidence>
<comment type="cofactor">
    <cofactor evidence="1">
        <name>Mg(2+)</name>
        <dbReference type="ChEBI" id="CHEBI:18420"/>
    </cofactor>
</comment>
<keyword evidence="8" id="KW-0460">Magnesium</keyword>
<dbReference type="SUPFAM" id="SSF52540">
    <property type="entry name" value="P-loop containing nucleoside triphosphate hydrolases"/>
    <property type="match status" value="1"/>
</dbReference>
<evidence type="ECO:0000256" key="8">
    <source>
        <dbReference type="ARBA" id="ARBA00022842"/>
    </source>
</evidence>
<dbReference type="GO" id="GO:0016020">
    <property type="term" value="C:membrane"/>
    <property type="evidence" value="ECO:0007669"/>
    <property type="project" value="UniProtKB-SubCell"/>
</dbReference>
<keyword evidence="4" id="KW-0132">Cell division</keyword>
<dbReference type="Gene3D" id="3.40.50.300">
    <property type="entry name" value="P-loop containing nucleotide triphosphate hydrolases"/>
    <property type="match status" value="1"/>
</dbReference>
<dbReference type="GO" id="GO:0051301">
    <property type="term" value="P:cell division"/>
    <property type="evidence" value="ECO:0007669"/>
    <property type="project" value="UniProtKB-KW"/>
</dbReference>
<evidence type="ECO:0000256" key="6">
    <source>
        <dbReference type="ARBA" id="ARBA00022723"/>
    </source>
</evidence>
<comment type="similarity">
    <text evidence="3">Belongs to the TRAFAC class TrmE-Era-EngA-EngB-Septin-like GTPase superfamily. EngB GTPase family.</text>
</comment>
<evidence type="ECO:0000256" key="7">
    <source>
        <dbReference type="ARBA" id="ARBA00022741"/>
    </source>
</evidence>
<evidence type="ECO:0000313" key="17">
    <source>
        <dbReference type="EMBL" id="GFH06813.1"/>
    </source>
</evidence>
<dbReference type="FunFam" id="1.50.40.10:FF:000149">
    <property type="entry name" value="Mitochondrial Carrier (MC) Family"/>
    <property type="match status" value="1"/>
</dbReference>
<comment type="similarity">
    <text evidence="14">Belongs to the mitochondrial carrier (TC 2.A.29) family.</text>
</comment>
<name>A0A699Y9R3_HAELA</name>
<dbReference type="GO" id="GO:0046872">
    <property type="term" value="F:metal ion binding"/>
    <property type="evidence" value="ECO:0007669"/>
    <property type="project" value="UniProtKB-KW"/>
</dbReference>
<evidence type="ECO:0000313" key="18">
    <source>
        <dbReference type="Proteomes" id="UP000485058"/>
    </source>
</evidence>
<gene>
    <name evidence="17" type="ORF">HaLaN_01512</name>
</gene>
<keyword evidence="10 13" id="KW-0472">Membrane</keyword>
<dbReference type="Gene3D" id="1.50.40.10">
    <property type="entry name" value="Mitochondrial carrier domain"/>
    <property type="match status" value="1"/>
</dbReference>
<protein>
    <submittedName>
        <fullName evidence="17">EngB-type G domain-containing protein</fullName>
    </submittedName>
</protein>
<dbReference type="Pfam" id="PF01926">
    <property type="entry name" value="MMR_HSR1"/>
    <property type="match status" value="1"/>
</dbReference>
<evidence type="ECO:0000259" key="16">
    <source>
        <dbReference type="PROSITE" id="PS51706"/>
    </source>
</evidence>
<feature type="repeat" description="Solcar" evidence="13">
    <location>
        <begin position="44"/>
        <end position="126"/>
    </location>
</feature>
<dbReference type="Pfam" id="PF00153">
    <property type="entry name" value="Mito_carr"/>
    <property type="match status" value="2"/>
</dbReference>
<keyword evidence="7" id="KW-0547">Nucleotide-binding</keyword>
<dbReference type="PANTHER" id="PTHR11649:SF13">
    <property type="entry name" value="ENGB-TYPE G DOMAIN-CONTAINING PROTEIN"/>
    <property type="match status" value="1"/>
</dbReference>
<dbReference type="PROSITE" id="PS51706">
    <property type="entry name" value="G_ENGB"/>
    <property type="match status" value="1"/>
</dbReference>
<proteinExistence type="inferred from homology"/>
<dbReference type="SUPFAM" id="SSF103506">
    <property type="entry name" value="Mitochondrial carrier"/>
    <property type="match status" value="1"/>
</dbReference>
<organism evidence="17 18">
    <name type="scientific">Haematococcus lacustris</name>
    <name type="common">Green alga</name>
    <name type="synonym">Haematococcus pluvialis</name>
    <dbReference type="NCBI Taxonomy" id="44745"/>
    <lineage>
        <taxon>Eukaryota</taxon>
        <taxon>Viridiplantae</taxon>
        <taxon>Chlorophyta</taxon>
        <taxon>core chlorophytes</taxon>
        <taxon>Chlorophyceae</taxon>
        <taxon>CS clade</taxon>
        <taxon>Chlamydomonadales</taxon>
        <taxon>Haematococcaceae</taxon>
        <taxon>Haematococcus</taxon>
    </lineage>
</organism>
<dbReference type="InterPro" id="IPR030393">
    <property type="entry name" value="G_ENGB_dom"/>
</dbReference>
<keyword evidence="18" id="KW-1185">Reference proteome</keyword>
<accession>A0A699Y9R3</accession>
<dbReference type="InterPro" id="IPR006073">
    <property type="entry name" value="GTP-bd"/>
</dbReference>
<comment type="caution">
    <text evidence="17">The sequence shown here is derived from an EMBL/GenBank/DDBJ whole genome shotgun (WGS) entry which is preliminary data.</text>
</comment>
<evidence type="ECO:0000256" key="2">
    <source>
        <dbReference type="ARBA" id="ARBA00004141"/>
    </source>
</evidence>
<feature type="domain" description="EngB-type G" evidence="16">
    <location>
        <begin position="212"/>
        <end position="390"/>
    </location>
</feature>
<dbReference type="InterPro" id="IPR027417">
    <property type="entry name" value="P-loop_NTPase"/>
</dbReference>
<dbReference type="NCBIfam" id="TIGR03598">
    <property type="entry name" value="GTPase_YsxC"/>
    <property type="match status" value="1"/>
</dbReference>
<dbReference type="InterPro" id="IPR023395">
    <property type="entry name" value="MCP_dom_sf"/>
</dbReference>
<keyword evidence="9" id="KW-0342">GTP-binding</keyword>
<dbReference type="InterPro" id="IPR018108">
    <property type="entry name" value="MCP_transmembrane"/>
</dbReference>
<evidence type="ECO:0000256" key="11">
    <source>
        <dbReference type="ARBA" id="ARBA00023210"/>
    </source>
</evidence>
<dbReference type="HAMAP" id="MF_00321">
    <property type="entry name" value="GTPase_EngB"/>
    <property type="match status" value="1"/>
</dbReference>
<dbReference type="Proteomes" id="UP000485058">
    <property type="component" value="Unassembled WGS sequence"/>
</dbReference>
<dbReference type="GO" id="GO:0005525">
    <property type="term" value="F:GTP binding"/>
    <property type="evidence" value="ECO:0007669"/>
    <property type="project" value="UniProtKB-KW"/>
</dbReference>
<sequence>MGKTVASLYRGVFGAASGAGIAIGTYFAFYGAACNVLSARTDMPASGIAFVSGGIAAVGSSVVKVPLAVCIRSVQAGVYLNVFAAARSITTAVGVRGLFTGFLPTLLEDVPDMAIKFAAYESMRQVQSRIRNGRPASPQEDFAMGAVAGSLAAAATTPLDVIKTNMMCTAASRPSMLGAVRMVYEQGGSAAFFRGIGPRALSNGINSAVFFAHPEFAVIGRSNVGKSSLINALTGNDKLAKVSKEPGATKLINHFLIDDGWCLVDLPGYGFSKTAGKAAREEWLSFTKDFFISRDALVHVLLLVDASLPPQAVDIDCANWLAECQVPFCIVFTKVDNRKKDLPTPAANIKAFKTMLAADWEALPWCFETSSRTGTGKAQLLGYLASLRQLHRQHQGQ</sequence>
<dbReference type="EMBL" id="BLLF01000057">
    <property type="protein sequence ID" value="GFH06813.1"/>
    <property type="molecule type" value="Genomic_DNA"/>
</dbReference>
<feature type="repeat" description="Solcar" evidence="13">
    <location>
        <begin position="136"/>
        <end position="220"/>
    </location>
</feature>
<evidence type="ECO:0000256" key="5">
    <source>
        <dbReference type="ARBA" id="ARBA00022692"/>
    </source>
</evidence>
<keyword evidence="11" id="KW-0717">Septation</keyword>
<evidence type="ECO:0000256" key="9">
    <source>
        <dbReference type="ARBA" id="ARBA00023134"/>
    </source>
</evidence>
<dbReference type="CDD" id="cd01876">
    <property type="entry name" value="YihA_EngB"/>
    <property type="match status" value="1"/>
</dbReference>
<dbReference type="PROSITE" id="PS50920">
    <property type="entry name" value="SOLCAR"/>
    <property type="match status" value="2"/>
</dbReference>